<proteinExistence type="predicted"/>
<dbReference type="EMBL" id="FRFC01000003">
    <property type="protein sequence ID" value="SHO44057.1"/>
    <property type="molecule type" value="Genomic_DNA"/>
</dbReference>
<protein>
    <recommendedName>
        <fullName evidence="3">Pre-16S rRNA-processing nuclease YqgF</fullName>
    </recommendedName>
</protein>
<reference evidence="2" key="1">
    <citation type="submission" date="2016-12" db="EMBL/GenBank/DDBJ databases">
        <authorList>
            <person name="Herbold C."/>
        </authorList>
    </citation>
    <scope>NUCLEOTIDE SEQUENCE [LARGE SCALE GENOMIC DNA]</scope>
</reference>
<keyword evidence="2" id="KW-1185">Reference proteome</keyword>
<accession>A0A2H1EGH5</accession>
<evidence type="ECO:0000313" key="1">
    <source>
        <dbReference type="EMBL" id="SHO44057.1"/>
    </source>
</evidence>
<gene>
    <name evidence="1" type="ORF">NSIN_20226</name>
</gene>
<dbReference type="AlphaFoldDB" id="A0A2H1EGH5"/>
<name>A0A2H1EGH5_9ARCH</name>
<organism evidence="1 2">
    <name type="scientific">Nitrosotalea sinensis</name>
    <dbReference type="NCBI Taxonomy" id="1499975"/>
    <lineage>
        <taxon>Archaea</taxon>
        <taxon>Nitrososphaerota</taxon>
        <taxon>Nitrososphaeria</taxon>
        <taxon>Nitrosotaleales</taxon>
        <taxon>Nitrosotaleaceae</taxon>
        <taxon>Nitrosotalea</taxon>
    </lineage>
</organism>
<sequence length="220" mass="25090">MLIISYPPQNNIAVATVSGRSYYKFINILRRLDLSYDSILPEEITSSDKRLILTTTDESSRIPTSLVLLDDEFNYHPTIIRAKIVEKLQSGINDNSLIIGIDPGNRIGLSIFYHEKEIESSIYTSVDELVSHIVKIMVGINAPRKIVKVGNGNMKIAIHITNSLNLRFCSHFELEFVDERKTSLKIKKYNKRGARDKISARYITQREGYRHLVLPLSRIG</sequence>
<evidence type="ECO:0008006" key="3">
    <source>
        <dbReference type="Google" id="ProtNLM"/>
    </source>
</evidence>
<evidence type="ECO:0000313" key="2">
    <source>
        <dbReference type="Proteomes" id="UP000232412"/>
    </source>
</evidence>
<dbReference type="Proteomes" id="UP000232412">
    <property type="component" value="Unassembled WGS sequence"/>
</dbReference>